<dbReference type="InterPro" id="IPR032710">
    <property type="entry name" value="NTF2-like_dom_sf"/>
</dbReference>
<protein>
    <submittedName>
        <fullName evidence="2">Nuclear transport factor 2 family protein</fullName>
    </submittedName>
</protein>
<dbReference type="Gene3D" id="3.10.450.50">
    <property type="match status" value="1"/>
</dbReference>
<dbReference type="InterPro" id="IPR027843">
    <property type="entry name" value="DUF4440"/>
</dbReference>
<name>A0A3G8HA91_9BURK</name>
<gene>
    <name evidence="2" type="ORF">EHF44_26245</name>
</gene>
<feature type="domain" description="DUF4440" evidence="1">
    <location>
        <begin position="10"/>
        <end position="116"/>
    </location>
</feature>
<accession>A0A3G8HA91</accession>
<proteinExistence type="predicted"/>
<dbReference type="EMBL" id="CP033970">
    <property type="protein sequence ID" value="AZG17060.1"/>
    <property type="molecule type" value="Genomic_DNA"/>
</dbReference>
<evidence type="ECO:0000313" key="3">
    <source>
        <dbReference type="Proteomes" id="UP000270411"/>
    </source>
</evidence>
<dbReference type="OrthoDB" id="8965451at2"/>
<reference evidence="3" key="1">
    <citation type="submission" date="2018-11" db="EMBL/GenBank/DDBJ databases">
        <title>FDA dAtabase for Regulatory Grade micrObial Sequences (FDA-ARGOS): Supporting development and validation of Infectious Disease Dx tests.</title>
        <authorList>
            <person name="Goldberg B."/>
            <person name="Campos J."/>
            <person name="Tallon L."/>
            <person name="Sadzewicz L."/>
            <person name="Zhao X."/>
            <person name="Vavikolanu K."/>
            <person name="Mehta A."/>
            <person name="Aluvathingal J."/>
            <person name="Nadendla S."/>
            <person name="Geyer C."/>
            <person name="Nandy P."/>
            <person name="Yan Y."/>
            <person name="Sichtig H."/>
        </authorList>
    </citation>
    <scope>NUCLEOTIDE SEQUENCE [LARGE SCALE GENOMIC DNA]</scope>
    <source>
        <strain evidence="3">FDAARGOS_614</strain>
    </source>
</reference>
<dbReference type="AlphaFoldDB" id="A0A3G8HA91"/>
<dbReference type="KEGG" id="cpau:EHF44_26245"/>
<evidence type="ECO:0000259" key="1">
    <source>
        <dbReference type="Pfam" id="PF14534"/>
    </source>
</evidence>
<dbReference type="Pfam" id="PF14534">
    <property type="entry name" value="DUF4440"/>
    <property type="match status" value="1"/>
</dbReference>
<evidence type="ECO:0000313" key="2">
    <source>
        <dbReference type="EMBL" id="AZG17060.1"/>
    </source>
</evidence>
<sequence length="125" mass="13952">MDTSAVAAEIRRLEAERCKALVAGDIDTLDALVADDVIHIHANGQVDDKPTYLAMVRDKIAFLSASRDHLEVRIQGDMAVAVGRLLQSIEMRATGQRIDMDVMTSQAWRREADGWRQVTFQATNR</sequence>
<dbReference type="Proteomes" id="UP000270411">
    <property type="component" value="Chromosome 2"/>
</dbReference>
<organism evidence="2 3">
    <name type="scientific">Cupriavidus pauculus</name>
    <dbReference type="NCBI Taxonomy" id="82633"/>
    <lineage>
        <taxon>Bacteria</taxon>
        <taxon>Pseudomonadati</taxon>
        <taxon>Pseudomonadota</taxon>
        <taxon>Betaproteobacteria</taxon>
        <taxon>Burkholderiales</taxon>
        <taxon>Burkholderiaceae</taxon>
        <taxon>Cupriavidus</taxon>
    </lineage>
</organism>
<dbReference type="SUPFAM" id="SSF54427">
    <property type="entry name" value="NTF2-like"/>
    <property type="match status" value="1"/>
</dbReference>